<keyword evidence="1" id="KW-1133">Transmembrane helix</keyword>
<feature type="transmembrane region" description="Helical" evidence="1">
    <location>
        <begin position="6"/>
        <end position="25"/>
    </location>
</feature>
<gene>
    <name evidence="2" type="ORF">OSH00_09910</name>
</gene>
<reference evidence="2" key="1">
    <citation type="submission" date="2022-11" db="EMBL/GenBank/DDBJ databases">
        <title>Biodiversity and phylogenetic relationships of bacteria.</title>
        <authorList>
            <person name="Machado R.A.R."/>
            <person name="Bhat A."/>
            <person name="Loulou A."/>
            <person name="Kallel S."/>
        </authorList>
    </citation>
    <scope>NUCLEOTIDE SEQUENCE</scope>
    <source>
        <strain evidence="2">A-IN1</strain>
    </source>
</reference>
<keyword evidence="1" id="KW-0472">Membrane</keyword>
<proteinExistence type="predicted"/>
<feature type="transmembrane region" description="Helical" evidence="1">
    <location>
        <begin position="63"/>
        <end position="88"/>
    </location>
</feature>
<keyword evidence="1" id="KW-0812">Transmembrane</keyword>
<sequence>MLILKNLFIFVVSIFAISLLIIIFDKLGMNKYVNLFTAALLYGAFITIYFQKIFLSLSFFFGFYTLLFMISYSIEVLIMLFISCAVLFSIKIVMPKLKNTEIDHIFSFSRLYKK</sequence>
<keyword evidence="3" id="KW-1185">Reference proteome</keyword>
<dbReference type="AlphaFoldDB" id="A0A9X3DTZ4"/>
<comment type="caution">
    <text evidence="2">The sequence shown here is derived from an EMBL/GenBank/DDBJ whole genome shotgun (WGS) entry which is preliminary data.</text>
</comment>
<evidence type="ECO:0000256" key="1">
    <source>
        <dbReference type="SAM" id="Phobius"/>
    </source>
</evidence>
<accession>A0A9X3DTZ4</accession>
<organism evidence="2 3">
    <name type="scientific">Acinetobacter nematophilus</name>
    <dbReference type="NCBI Taxonomy" id="2994642"/>
    <lineage>
        <taxon>Bacteria</taxon>
        <taxon>Pseudomonadati</taxon>
        <taxon>Pseudomonadota</taxon>
        <taxon>Gammaproteobacteria</taxon>
        <taxon>Moraxellales</taxon>
        <taxon>Moraxellaceae</taxon>
        <taxon>Acinetobacter</taxon>
    </lineage>
</organism>
<dbReference type="Proteomes" id="UP001146019">
    <property type="component" value="Unassembled WGS sequence"/>
</dbReference>
<protein>
    <submittedName>
        <fullName evidence="2">Uncharacterized protein</fullName>
    </submittedName>
</protein>
<name>A0A9X3DTZ4_9GAMM</name>
<dbReference type="EMBL" id="JAPKMY010000004">
    <property type="protein sequence ID" value="MCX5468061.1"/>
    <property type="molecule type" value="Genomic_DNA"/>
</dbReference>
<feature type="transmembrane region" description="Helical" evidence="1">
    <location>
        <begin position="32"/>
        <end position="51"/>
    </location>
</feature>
<evidence type="ECO:0000313" key="2">
    <source>
        <dbReference type="EMBL" id="MCX5468061.1"/>
    </source>
</evidence>
<evidence type="ECO:0000313" key="3">
    <source>
        <dbReference type="Proteomes" id="UP001146019"/>
    </source>
</evidence>